<name>A0ABW5Z688_9FLAO</name>
<dbReference type="EMBL" id="JBHUOL010000003">
    <property type="protein sequence ID" value="MFD2907367.1"/>
    <property type="molecule type" value="Genomic_DNA"/>
</dbReference>
<keyword evidence="3" id="KW-1185">Reference proteome</keyword>
<feature type="chain" id="PRO_5046283159" description="Lipoprotein" evidence="1">
    <location>
        <begin position="19"/>
        <end position="120"/>
    </location>
</feature>
<dbReference type="PROSITE" id="PS51257">
    <property type="entry name" value="PROKAR_LIPOPROTEIN"/>
    <property type="match status" value="1"/>
</dbReference>
<evidence type="ECO:0008006" key="4">
    <source>
        <dbReference type="Google" id="ProtNLM"/>
    </source>
</evidence>
<gene>
    <name evidence="2" type="ORF">ACFSX9_01325</name>
</gene>
<comment type="caution">
    <text evidence="2">The sequence shown here is derived from an EMBL/GenBank/DDBJ whole genome shotgun (WGS) entry which is preliminary data.</text>
</comment>
<organism evidence="2 3">
    <name type="scientific">Flavobacterium ardleyense</name>
    <dbReference type="NCBI Taxonomy" id="2038737"/>
    <lineage>
        <taxon>Bacteria</taxon>
        <taxon>Pseudomonadati</taxon>
        <taxon>Bacteroidota</taxon>
        <taxon>Flavobacteriia</taxon>
        <taxon>Flavobacteriales</taxon>
        <taxon>Flavobacteriaceae</taxon>
        <taxon>Flavobacterium</taxon>
    </lineage>
</organism>
<feature type="signal peptide" evidence="1">
    <location>
        <begin position="1"/>
        <end position="18"/>
    </location>
</feature>
<dbReference type="SUPFAM" id="SSF49464">
    <property type="entry name" value="Carboxypeptidase regulatory domain-like"/>
    <property type="match status" value="1"/>
</dbReference>
<proteinExistence type="predicted"/>
<dbReference type="InterPro" id="IPR008969">
    <property type="entry name" value="CarboxyPept-like_regulatory"/>
</dbReference>
<protein>
    <recommendedName>
        <fullName evidence="4">Lipoprotein</fullName>
    </recommendedName>
</protein>
<accession>A0ABW5Z688</accession>
<dbReference type="Proteomes" id="UP001597549">
    <property type="component" value="Unassembled WGS sequence"/>
</dbReference>
<dbReference type="RefSeq" id="WP_379803411.1">
    <property type="nucleotide sequence ID" value="NZ_JBHUOL010000003.1"/>
</dbReference>
<sequence>MKKLVVCSIILFITASCATRLITPAVEGNVYDINNNPLTEVKVCLNDECKVTNEEGYFVFKMKVKKEFAMIGGEAPAVIYNLRISKKMYNDTIIYYKNLYGGSNIDQEIKYKSIILKSNN</sequence>
<keyword evidence="1" id="KW-0732">Signal</keyword>
<evidence type="ECO:0000256" key="1">
    <source>
        <dbReference type="SAM" id="SignalP"/>
    </source>
</evidence>
<reference evidence="3" key="1">
    <citation type="journal article" date="2019" name="Int. J. Syst. Evol. Microbiol.">
        <title>The Global Catalogue of Microorganisms (GCM) 10K type strain sequencing project: providing services to taxonomists for standard genome sequencing and annotation.</title>
        <authorList>
            <consortium name="The Broad Institute Genomics Platform"/>
            <consortium name="The Broad Institute Genome Sequencing Center for Infectious Disease"/>
            <person name="Wu L."/>
            <person name="Ma J."/>
        </authorList>
    </citation>
    <scope>NUCLEOTIDE SEQUENCE [LARGE SCALE GENOMIC DNA]</scope>
    <source>
        <strain evidence="3">KCTC 52644</strain>
    </source>
</reference>
<evidence type="ECO:0000313" key="2">
    <source>
        <dbReference type="EMBL" id="MFD2907367.1"/>
    </source>
</evidence>
<evidence type="ECO:0000313" key="3">
    <source>
        <dbReference type="Proteomes" id="UP001597549"/>
    </source>
</evidence>